<dbReference type="GO" id="GO:0016887">
    <property type="term" value="F:ATP hydrolysis activity"/>
    <property type="evidence" value="ECO:0007669"/>
    <property type="project" value="InterPro"/>
</dbReference>
<dbReference type="CDD" id="cd03230">
    <property type="entry name" value="ABC_DR_subfamily_A"/>
    <property type="match status" value="1"/>
</dbReference>
<dbReference type="InterPro" id="IPR003439">
    <property type="entry name" value="ABC_transporter-like_ATP-bd"/>
</dbReference>
<sequence length="322" mass="33849">MSSTQQTTQQTSAPETSAPDTAGSDLAVSAANVQKHFGKVRAVDGVDLTVPRGEVMALLGPNGAGKTTFLDMVLGFTRPSSGALEVFGGSPRRAVADGRVGAVLQTGALLEDLTVAQTLRYVAGCHRRHLPVADVIERAQLGPLASRPVKKCSGGEKQRLRFGLALLTDPELLVLDEPTAGMDVGARAEFWDAMHAEADRGRTVVFATHYLQEAADFADRIVLMRQGRIHTSGTVYELTEGAPRTVSCRWAGSGSPAEVAARLGVALPDDGPAAAGDRVAFSVTDGPEASDRLVAALLTEGLGHDVEVERATLDRVFLDLTA</sequence>
<keyword evidence="4 8" id="KW-0067">ATP-binding</keyword>
<dbReference type="AlphaFoldDB" id="A0A1R4JAB7"/>
<evidence type="ECO:0000256" key="4">
    <source>
        <dbReference type="ARBA" id="ARBA00022840"/>
    </source>
</evidence>
<keyword evidence="5" id="KW-0046">Antibiotic resistance</keyword>
<evidence type="ECO:0000256" key="6">
    <source>
        <dbReference type="SAM" id="MobiDB-lite"/>
    </source>
</evidence>
<protein>
    <submittedName>
        <fullName evidence="8">Putative ABC transporter ATP-binding protein</fullName>
    </submittedName>
</protein>
<evidence type="ECO:0000313" key="8">
    <source>
        <dbReference type="EMBL" id="SJN28653.1"/>
    </source>
</evidence>
<dbReference type="PANTHER" id="PTHR42711:SF17">
    <property type="entry name" value="ABC TRANSPORTER ATP-BINDING PROTEIN"/>
    <property type="match status" value="1"/>
</dbReference>
<proteinExistence type="predicted"/>
<dbReference type="Gene3D" id="3.40.50.300">
    <property type="entry name" value="P-loop containing nucleotide triphosphate hydrolases"/>
    <property type="match status" value="1"/>
</dbReference>
<dbReference type="SUPFAM" id="SSF52540">
    <property type="entry name" value="P-loop containing nucleoside triphosphate hydrolases"/>
    <property type="match status" value="1"/>
</dbReference>
<evidence type="ECO:0000313" key="9">
    <source>
        <dbReference type="Proteomes" id="UP000196230"/>
    </source>
</evidence>
<evidence type="ECO:0000256" key="2">
    <source>
        <dbReference type="ARBA" id="ARBA00022448"/>
    </source>
</evidence>
<accession>A0A1R4JAB7</accession>
<dbReference type="InterPro" id="IPR027417">
    <property type="entry name" value="P-loop_NTPase"/>
</dbReference>
<keyword evidence="2" id="KW-0813">Transport</keyword>
<gene>
    <name evidence="8" type="ORF">FM125_07240</name>
</gene>
<dbReference type="Proteomes" id="UP000196230">
    <property type="component" value="Unassembled WGS sequence"/>
</dbReference>
<dbReference type="PANTHER" id="PTHR42711">
    <property type="entry name" value="ABC TRANSPORTER ATP-BINDING PROTEIN"/>
    <property type="match status" value="1"/>
</dbReference>
<dbReference type="EMBL" id="FUKP01000049">
    <property type="protein sequence ID" value="SJN28653.1"/>
    <property type="molecule type" value="Genomic_DNA"/>
</dbReference>
<feature type="domain" description="ABC transporter" evidence="7">
    <location>
        <begin position="28"/>
        <end position="251"/>
    </location>
</feature>
<dbReference type="PROSITE" id="PS50893">
    <property type="entry name" value="ABC_TRANSPORTER_2"/>
    <property type="match status" value="1"/>
</dbReference>
<organism evidence="8 9">
    <name type="scientific">Micrococcus lylae</name>
    <dbReference type="NCBI Taxonomy" id="1273"/>
    <lineage>
        <taxon>Bacteria</taxon>
        <taxon>Bacillati</taxon>
        <taxon>Actinomycetota</taxon>
        <taxon>Actinomycetes</taxon>
        <taxon>Micrococcales</taxon>
        <taxon>Micrococcaceae</taxon>
        <taxon>Micrococcus</taxon>
    </lineage>
</organism>
<keyword evidence="3" id="KW-0547">Nucleotide-binding</keyword>
<evidence type="ECO:0000256" key="5">
    <source>
        <dbReference type="ARBA" id="ARBA00023251"/>
    </source>
</evidence>
<dbReference type="GO" id="GO:0046677">
    <property type="term" value="P:response to antibiotic"/>
    <property type="evidence" value="ECO:0007669"/>
    <property type="project" value="UniProtKB-KW"/>
</dbReference>
<dbReference type="RefSeq" id="WP_087134127.1">
    <property type="nucleotide sequence ID" value="NZ_FUKP01000049.1"/>
</dbReference>
<dbReference type="Pfam" id="PF00005">
    <property type="entry name" value="ABC_tran"/>
    <property type="match status" value="1"/>
</dbReference>
<feature type="region of interest" description="Disordered" evidence="6">
    <location>
        <begin position="1"/>
        <end position="23"/>
    </location>
</feature>
<dbReference type="GO" id="GO:0005886">
    <property type="term" value="C:plasma membrane"/>
    <property type="evidence" value="ECO:0007669"/>
    <property type="project" value="UniProtKB-SubCell"/>
</dbReference>
<dbReference type="InterPro" id="IPR017871">
    <property type="entry name" value="ABC_transporter-like_CS"/>
</dbReference>
<dbReference type="SMART" id="SM00382">
    <property type="entry name" value="AAA"/>
    <property type="match status" value="1"/>
</dbReference>
<dbReference type="InterPro" id="IPR050763">
    <property type="entry name" value="ABC_transporter_ATP-binding"/>
</dbReference>
<evidence type="ECO:0000256" key="3">
    <source>
        <dbReference type="ARBA" id="ARBA00022741"/>
    </source>
</evidence>
<dbReference type="GO" id="GO:0005524">
    <property type="term" value="F:ATP binding"/>
    <property type="evidence" value="ECO:0007669"/>
    <property type="project" value="UniProtKB-KW"/>
</dbReference>
<name>A0A1R4JAB7_9MICC</name>
<feature type="compositionally biased region" description="Low complexity" evidence="6">
    <location>
        <begin position="1"/>
        <end position="12"/>
    </location>
</feature>
<dbReference type="PROSITE" id="PS00211">
    <property type="entry name" value="ABC_TRANSPORTER_1"/>
    <property type="match status" value="1"/>
</dbReference>
<dbReference type="InterPro" id="IPR003593">
    <property type="entry name" value="AAA+_ATPase"/>
</dbReference>
<reference evidence="8 9" key="1">
    <citation type="submission" date="2017-02" db="EMBL/GenBank/DDBJ databases">
        <authorList>
            <person name="Peterson S.W."/>
        </authorList>
    </citation>
    <scope>NUCLEOTIDE SEQUENCE [LARGE SCALE GENOMIC DNA]</scope>
    <source>
        <strain evidence="8 9">2B3F</strain>
    </source>
</reference>
<evidence type="ECO:0000259" key="7">
    <source>
        <dbReference type="PROSITE" id="PS50893"/>
    </source>
</evidence>
<evidence type="ECO:0000256" key="1">
    <source>
        <dbReference type="ARBA" id="ARBA00004202"/>
    </source>
</evidence>
<comment type="subcellular location">
    <subcellularLocation>
        <location evidence="1">Cell membrane</location>
        <topology evidence="1">Peripheral membrane protein</topology>
    </subcellularLocation>
</comment>